<name>K9W2Q6_9CYAN</name>
<accession>K9W2Q6</accession>
<dbReference type="InterPro" id="IPR011055">
    <property type="entry name" value="Dup_hybrid_motif"/>
</dbReference>
<keyword evidence="3" id="KW-1185">Reference proteome</keyword>
<dbReference type="STRING" id="1173022.Cri9333_3242"/>
<dbReference type="RefSeq" id="WP_015204180.1">
    <property type="nucleotide sequence ID" value="NC_019753.1"/>
</dbReference>
<dbReference type="Proteomes" id="UP000010472">
    <property type="component" value="Chromosome"/>
</dbReference>
<protein>
    <submittedName>
        <fullName evidence="2">Peptidase M23</fullName>
    </submittedName>
</protein>
<gene>
    <name evidence="2" type="ORF">Cri9333_3242</name>
</gene>
<dbReference type="eggNOG" id="COG0739">
    <property type="taxonomic scope" value="Bacteria"/>
</dbReference>
<dbReference type="HOGENOM" id="CLU_029425_5_1_3"/>
<feature type="domain" description="M23ase beta-sheet core" evidence="1">
    <location>
        <begin position="211"/>
        <end position="309"/>
    </location>
</feature>
<dbReference type="InterPro" id="IPR016047">
    <property type="entry name" value="M23ase_b-sheet_dom"/>
</dbReference>
<dbReference type="Pfam" id="PF01551">
    <property type="entry name" value="Peptidase_M23"/>
    <property type="match status" value="1"/>
</dbReference>
<dbReference type="CDD" id="cd12797">
    <property type="entry name" value="M23_peptidase"/>
    <property type="match status" value="1"/>
</dbReference>
<dbReference type="EMBL" id="CP003620">
    <property type="protein sequence ID" value="AFZ14074.1"/>
    <property type="molecule type" value="Genomic_DNA"/>
</dbReference>
<reference evidence="2 3" key="1">
    <citation type="submission" date="2012-06" db="EMBL/GenBank/DDBJ databases">
        <title>Finished chromosome of genome of Crinalium epipsammum PCC 9333.</title>
        <authorList>
            <consortium name="US DOE Joint Genome Institute"/>
            <person name="Gugger M."/>
            <person name="Coursin T."/>
            <person name="Rippka R."/>
            <person name="Tandeau De Marsac N."/>
            <person name="Huntemann M."/>
            <person name="Wei C.-L."/>
            <person name="Han J."/>
            <person name="Detter J.C."/>
            <person name="Han C."/>
            <person name="Tapia R."/>
            <person name="Davenport K."/>
            <person name="Daligault H."/>
            <person name="Erkkila T."/>
            <person name="Gu W."/>
            <person name="Munk A.C.C."/>
            <person name="Teshima H."/>
            <person name="Xu Y."/>
            <person name="Chain P."/>
            <person name="Chen A."/>
            <person name="Krypides N."/>
            <person name="Mavromatis K."/>
            <person name="Markowitz V."/>
            <person name="Szeto E."/>
            <person name="Ivanova N."/>
            <person name="Mikhailova N."/>
            <person name="Ovchinnikova G."/>
            <person name="Pagani I."/>
            <person name="Pati A."/>
            <person name="Goodwin L."/>
            <person name="Peters L."/>
            <person name="Pitluck S."/>
            <person name="Woyke T."/>
            <person name="Kerfeld C."/>
        </authorList>
    </citation>
    <scope>NUCLEOTIDE SEQUENCE [LARGE SCALE GENOMIC DNA]</scope>
    <source>
        <strain evidence="2 3">PCC 9333</strain>
    </source>
</reference>
<sequence>MPVLLLKSLIPLSFTHHWTALISSYKQPLQALSIATSLTLGIAASLLAIASPAKALQVLRVEPQNPKLGDTLSVVVQSDNQDNSTAPSVKMGNKTYPAFLIGTNEYRAFVPTSPLNQAGNWKMVATGDGEVKNFTVNVRSRSFPVQRINLPPGKAGVSATPLELNRVAAFKSLVTPQKFWNGAFIKPNAGRISSIYGVRRYYNGVFAKDYYHRGVDYAGGYGSPVVAPAAGRVVLVGSVAQGFRVHGNVVGIDHGQGVTGIFMHLSRTNVKEGDFVQPGQLIGAIGSTGASTGPHLHWGFYVNGVSVDPTLWRSSGLN</sequence>
<evidence type="ECO:0000313" key="2">
    <source>
        <dbReference type="EMBL" id="AFZ14074.1"/>
    </source>
</evidence>
<evidence type="ECO:0000313" key="3">
    <source>
        <dbReference type="Proteomes" id="UP000010472"/>
    </source>
</evidence>
<dbReference type="AlphaFoldDB" id="K9W2Q6"/>
<organism evidence="2 3">
    <name type="scientific">Crinalium epipsammum PCC 9333</name>
    <dbReference type="NCBI Taxonomy" id="1173022"/>
    <lineage>
        <taxon>Bacteria</taxon>
        <taxon>Bacillati</taxon>
        <taxon>Cyanobacteriota</taxon>
        <taxon>Cyanophyceae</taxon>
        <taxon>Gomontiellales</taxon>
        <taxon>Gomontiellaceae</taxon>
        <taxon>Crinalium</taxon>
    </lineage>
</organism>
<evidence type="ECO:0000259" key="1">
    <source>
        <dbReference type="Pfam" id="PF01551"/>
    </source>
</evidence>
<dbReference type="InterPro" id="IPR050570">
    <property type="entry name" value="Cell_wall_metabolism_enzyme"/>
</dbReference>
<proteinExistence type="predicted"/>
<dbReference type="PANTHER" id="PTHR21666:SF290">
    <property type="entry name" value="PEPTIDASE M23 DOMAIN PROTEIN"/>
    <property type="match status" value="1"/>
</dbReference>
<dbReference type="OrthoDB" id="507840at2"/>
<dbReference type="Gene3D" id="2.70.70.10">
    <property type="entry name" value="Glucose Permease (Domain IIA)"/>
    <property type="match status" value="1"/>
</dbReference>
<dbReference type="GO" id="GO:0004222">
    <property type="term" value="F:metalloendopeptidase activity"/>
    <property type="evidence" value="ECO:0007669"/>
    <property type="project" value="TreeGrafter"/>
</dbReference>
<dbReference type="KEGG" id="cep:Cri9333_3242"/>
<dbReference type="PANTHER" id="PTHR21666">
    <property type="entry name" value="PEPTIDASE-RELATED"/>
    <property type="match status" value="1"/>
</dbReference>
<dbReference type="SUPFAM" id="SSF51261">
    <property type="entry name" value="Duplicated hybrid motif"/>
    <property type="match status" value="1"/>
</dbReference>
<dbReference type="PATRIC" id="fig|1173022.3.peg.3504"/>